<gene>
    <name evidence="2" type="ORF">PHLGIDRAFT_381465</name>
</gene>
<dbReference type="Proteomes" id="UP000053257">
    <property type="component" value="Unassembled WGS sequence"/>
</dbReference>
<dbReference type="EMBL" id="KN840480">
    <property type="protein sequence ID" value="KIP08423.1"/>
    <property type="molecule type" value="Genomic_DNA"/>
</dbReference>
<proteinExistence type="predicted"/>
<organism evidence="2 3">
    <name type="scientific">Phlebiopsis gigantea (strain 11061_1 CR5-6)</name>
    <name type="common">White-rot fungus</name>
    <name type="synonym">Peniophora gigantea</name>
    <dbReference type="NCBI Taxonomy" id="745531"/>
    <lineage>
        <taxon>Eukaryota</taxon>
        <taxon>Fungi</taxon>
        <taxon>Dikarya</taxon>
        <taxon>Basidiomycota</taxon>
        <taxon>Agaricomycotina</taxon>
        <taxon>Agaricomycetes</taxon>
        <taxon>Polyporales</taxon>
        <taxon>Phanerochaetaceae</taxon>
        <taxon>Phlebiopsis</taxon>
    </lineage>
</organism>
<dbReference type="AlphaFoldDB" id="A0A0C3PNL9"/>
<protein>
    <submittedName>
        <fullName evidence="2">Uncharacterized protein</fullName>
    </submittedName>
</protein>
<feature type="compositionally biased region" description="Low complexity" evidence="1">
    <location>
        <begin position="13"/>
        <end position="49"/>
    </location>
</feature>
<feature type="region of interest" description="Disordered" evidence="1">
    <location>
        <begin position="1"/>
        <end position="127"/>
    </location>
</feature>
<keyword evidence="3" id="KW-1185">Reference proteome</keyword>
<feature type="compositionally biased region" description="Low complexity" evidence="1">
    <location>
        <begin position="72"/>
        <end position="90"/>
    </location>
</feature>
<feature type="compositionally biased region" description="Basic and acidic residues" evidence="1">
    <location>
        <begin position="91"/>
        <end position="100"/>
    </location>
</feature>
<feature type="compositionally biased region" description="Basic and acidic residues" evidence="1">
    <location>
        <begin position="1"/>
        <end position="10"/>
    </location>
</feature>
<evidence type="ECO:0000256" key="1">
    <source>
        <dbReference type="SAM" id="MobiDB-lite"/>
    </source>
</evidence>
<sequence>MLLSKRERPPDNIPNTSNSSSSLSYRRTSIPSISPLLVVSSTSPSNTSTQRRAPLAPLDPQVAFSMPLDNHSPALPSSSSASYSAYSPSDPAKDHGRALETARALIGRPIISRPTEEESSSSIQASRKRSAIGQCVSCTYIF</sequence>
<accession>A0A0C3PNL9</accession>
<dbReference type="HOGENOM" id="CLU_1816497_0_0_1"/>
<reference evidence="2 3" key="1">
    <citation type="journal article" date="2014" name="PLoS Genet.">
        <title>Analysis of the Phlebiopsis gigantea genome, transcriptome and secretome provides insight into its pioneer colonization strategies of wood.</title>
        <authorList>
            <person name="Hori C."/>
            <person name="Ishida T."/>
            <person name="Igarashi K."/>
            <person name="Samejima M."/>
            <person name="Suzuki H."/>
            <person name="Master E."/>
            <person name="Ferreira P."/>
            <person name="Ruiz-Duenas F.J."/>
            <person name="Held B."/>
            <person name="Canessa P."/>
            <person name="Larrondo L.F."/>
            <person name="Schmoll M."/>
            <person name="Druzhinina I.S."/>
            <person name="Kubicek C.P."/>
            <person name="Gaskell J.A."/>
            <person name="Kersten P."/>
            <person name="St John F."/>
            <person name="Glasner J."/>
            <person name="Sabat G."/>
            <person name="Splinter BonDurant S."/>
            <person name="Syed K."/>
            <person name="Yadav J."/>
            <person name="Mgbeahuruike A.C."/>
            <person name="Kovalchuk A."/>
            <person name="Asiegbu F.O."/>
            <person name="Lackner G."/>
            <person name="Hoffmeister D."/>
            <person name="Rencoret J."/>
            <person name="Gutierrez A."/>
            <person name="Sun H."/>
            <person name="Lindquist E."/>
            <person name="Barry K."/>
            <person name="Riley R."/>
            <person name="Grigoriev I.V."/>
            <person name="Henrissat B."/>
            <person name="Kues U."/>
            <person name="Berka R.M."/>
            <person name="Martinez A.T."/>
            <person name="Covert S.F."/>
            <person name="Blanchette R.A."/>
            <person name="Cullen D."/>
        </authorList>
    </citation>
    <scope>NUCLEOTIDE SEQUENCE [LARGE SCALE GENOMIC DNA]</scope>
    <source>
        <strain evidence="2 3">11061_1 CR5-6</strain>
    </source>
</reference>
<evidence type="ECO:0000313" key="3">
    <source>
        <dbReference type="Proteomes" id="UP000053257"/>
    </source>
</evidence>
<evidence type="ECO:0000313" key="2">
    <source>
        <dbReference type="EMBL" id="KIP08423.1"/>
    </source>
</evidence>
<name>A0A0C3PNL9_PHLG1</name>